<proteinExistence type="predicted"/>
<reference evidence="2 3" key="1">
    <citation type="submission" date="2024-03" db="EMBL/GenBank/DDBJ databases">
        <title>A high-quality draft genome sequence of Diaporthe vaccinii, a causative agent of upright dieback and viscid rot disease in cranberry plants.</title>
        <authorList>
            <person name="Sarrasin M."/>
            <person name="Lang B.F."/>
            <person name="Burger G."/>
        </authorList>
    </citation>
    <scope>NUCLEOTIDE SEQUENCE [LARGE SCALE GENOMIC DNA]</scope>
    <source>
        <strain evidence="2 3">IS7</strain>
    </source>
</reference>
<feature type="region of interest" description="Disordered" evidence="1">
    <location>
        <begin position="73"/>
        <end position="99"/>
    </location>
</feature>
<name>A0ABR4F4K3_9PEZI</name>
<evidence type="ECO:0000313" key="3">
    <source>
        <dbReference type="Proteomes" id="UP001600888"/>
    </source>
</evidence>
<evidence type="ECO:0000313" key="2">
    <source>
        <dbReference type="EMBL" id="KAL2289617.1"/>
    </source>
</evidence>
<comment type="caution">
    <text evidence="2">The sequence shown here is derived from an EMBL/GenBank/DDBJ whole genome shotgun (WGS) entry which is preliminary data.</text>
</comment>
<dbReference type="Proteomes" id="UP001600888">
    <property type="component" value="Unassembled WGS sequence"/>
</dbReference>
<evidence type="ECO:0000256" key="1">
    <source>
        <dbReference type="SAM" id="MobiDB-lite"/>
    </source>
</evidence>
<organism evidence="2 3">
    <name type="scientific">Diaporthe vaccinii</name>
    <dbReference type="NCBI Taxonomy" id="105482"/>
    <lineage>
        <taxon>Eukaryota</taxon>
        <taxon>Fungi</taxon>
        <taxon>Dikarya</taxon>
        <taxon>Ascomycota</taxon>
        <taxon>Pezizomycotina</taxon>
        <taxon>Sordariomycetes</taxon>
        <taxon>Sordariomycetidae</taxon>
        <taxon>Diaporthales</taxon>
        <taxon>Diaporthaceae</taxon>
        <taxon>Diaporthe</taxon>
        <taxon>Diaporthe eres species complex</taxon>
    </lineage>
</organism>
<gene>
    <name evidence="2" type="ORF">FJTKL_01865</name>
</gene>
<protein>
    <submittedName>
        <fullName evidence="2">Uncharacterized protein</fullName>
    </submittedName>
</protein>
<sequence>MLMWSNRYYKQYVVPLTFLPLLRWLLPHLRHALLNNRAYHLVHNLRSRQRSLLALPLVSGRNLDNIGTHHVQALNAPDDPDQLARRPPAGLGGARAGRERRVEDVNVHGQVDGVVRGDGVQDRLDDARGPQVVDVVGDHAQPVLRRVVVKVVPPIARQPGAQARVHRGPRRVVDQQALGARQPEHGAVVEVRLVRQPARGVLGRVPRVEVRVEVQHPQRPAVDGVERPQRRQREAVVTPERDELGLLEQRGQRPPAPQLCEGLGHLPYRHGIVDRHDGDVPAVHDLCPALIGVDVGPRVEAAEARLPRRSMPDGPRSKSCA</sequence>
<accession>A0ABR4F4K3</accession>
<dbReference type="EMBL" id="JBAWTH010000012">
    <property type="protein sequence ID" value="KAL2289617.1"/>
    <property type="molecule type" value="Genomic_DNA"/>
</dbReference>
<keyword evidence="3" id="KW-1185">Reference proteome</keyword>